<comment type="similarity">
    <text evidence="1">Belongs to the Gram-positive plasmids replication protein type 1 family.</text>
</comment>
<organism evidence="3 4">
    <name type="scientific">Bifidobacterium pseudolongum subsp. globosum</name>
    <dbReference type="NCBI Taxonomy" id="1690"/>
    <lineage>
        <taxon>Bacteria</taxon>
        <taxon>Bacillati</taxon>
        <taxon>Actinomycetota</taxon>
        <taxon>Actinomycetes</taxon>
        <taxon>Bifidobacteriales</taxon>
        <taxon>Bifidobacteriaceae</taxon>
        <taxon>Bifidobacterium</taxon>
    </lineage>
</organism>
<accession>A0A4Q5AFU2</accession>
<evidence type="ECO:0000313" key="4">
    <source>
        <dbReference type="Proteomes" id="UP000292535"/>
    </source>
</evidence>
<dbReference type="Pfam" id="PF01446">
    <property type="entry name" value="Rep_1"/>
    <property type="match status" value="1"/>
</dbReference>
<reference evidence="3 4" key="1">
    <citation type="submission" date="2018-12" db="EMBL/GenBank/DDBJ databases">
        <title>Unveiling genomic diversity among members of the Bifidobacterium pseudolongum species, a widely distributed gut commensal of the animal kingdom.</title>
        <authorList>
            <person name="Lugli G.A."/>
            <person name="Duranti S."/>
            <person name="Albert K."/>
            <person name="Mancabelli L."/>
            <person name="Napoli S."/>
            <person name="Viappiani A."/>
            <person name="Anzalone R."/>
            <person name="Longhi G."/>
            <person name="Milani C."/>
            <person name="Turroni F."/>
            <person name="Alessandri G."/>
            <person name="Sela D.A."/>
            <person name="Van Sinderen D."/>
            <person name="Ventura M."/>
        </authorList>
    </citation>
    <scope>NUCLEOTIDE SEQUENCE [LARGE SCALE GENOMIC DNA]</scope>
    <source>
        <strain evidence="3 4">2032B</strain>
    </source>
</reference>
<dbReference type="GO" id="GO:0006260">
    <property type="term" value="P:DNA replication"/>
    <property type="evidence" value="ECO:0007669"/>
    <property type="project" value="UniProtKB-KW"/>
</dbReference>
<dbReference type="EMBL" id="RYUQ01000002">
    <property type="protein sequence ID" value="RYQ26455.1"/>
    <property type="molecule type" value="Genomic_DNA"/>
</dbReference>
<dbReference type="AlphaFoldDB" id="A0A4Q5AFU2"/>
<dbReference type="RefSeq" id="WP_129853660.1">
    <property type="nucleotide sequence ID" value="NZ_RYUQ01000002.1"/>
</dbReference>
<dbReference type="InterPro" id="IPR000989">
    <property type="entry name" value="Rep"/>
</dbReference>
<dbReference type="Proteomes" id="UP000292535">
    <property type="component" value="Unassembled WGS sequence"/>
</dbReference>
<sequence>MSIDYVDARRESESLRRWRQTQYARRCRSQAWLLDRVGHGQQLTIGQLGALPRPARCGWPLTGVGIRLYEGRAFLHGAQHCASPWACPLCTPVIRSRRAQDLRHAVHWWRQTKDAHGLVFVTLTVPHSKSERLGALIDLVAGSWSRMRGSHAWRRLADRTGIRHHVRSMEITWSPTSGWHAHLHVLLFTETMPDAKTLKKSIHVLWAEAVHALDPDRKPVSKRHGVIVESVTDEGLLLAEYMSKTPDKRDIALEMTRGDRKQGRRAGSMNPFELLDDGIDLNERTTRALWCEYVDSTYRRRTITWSRKLRTDSGLAGTEPTDRQIIDDAIHGTPVISLTAPAYRMLRRSPSIIAATLQLVEDGQVPLAETVIGQATGMDMDSRS</sequence>
<evidence type="ECO:0000256" key="2">
    <source>
        <dbReference type="ARBA" id="ARBA00022705"/>
    </source>
</evidence>
<evidence type="ECO:0000256" key="1">
    <source>
        <dbReference type="ARBA" id="ARBA00008909"/>
    </source>
</evidence>
<dbReference type="GO" id="GO:0003677">
    <property type="term" value="F:DNA binding"/>
    <property type="evidence" value="ECO:0007669"/>
    <property type="project" value="InterPro"/>
</dbReference>
<evidence type="ECO:0000313" key="3">
    <source>
        <dbReference type="EMBL" id="RYQ26455.1"/>
    </source>
</evidence>
<gene>
    <name evidence="3" type="ORF">PG2032B_1051</name>
</gene>
<name>A0A4Q5AFU2_9BIFI</name>
<keyword evidence="2" id="KW-0235">DNA replication</keyword>
<protein>
    <submittedName>
        <fullName evidence="3">Rep protein</fullName>
    </submittedName>
</protein>
<proteinExistence type="inferred from homology"/>
<comment type="caution">
    <text evidence="3">The sequence shown here is derived from an EMBL/GenBank/DDBJ whole genome shotgun (WGS) entry which is preliminary data.</text>
</comment>